<evidence type="ECO:0000259" key="2">
    <source>
        <dbReference type="Pfam" id="PF00582"/>
    </source>
</evidence>
<comment type="similarity">
    <text evidence="1">Belongs to the universal stress protein A family.</text>
</comment>
<evidence type="ECO:0000313" key="4">
    <source>
        <dbReference type="Proteomes" id="UP000232883"/>
    </source>
</evidence>
<feature type="domain" description="UspA" evidence="2">
    <location>
        <begin position="3"/>
        <end position="138"/>
    </location>
</feature>
<proteinExistence type="inferred from homology"/>
<dbReference type="InterPro" id="IPR006016">
    <property type="entry name" value="UspA"/>
</dbReference>
<name>A0A2K8Z336_9BACT</name>
<evidence type="ECO:0000256" key="1">
    <source>
        <dbReference type="ARBA" id="ARBA00008791"/>
    </source>
</evidence>
<reference evidence="3 4" key="1">
    <citation type="submission" date="2017-11" db="EMBL/GenBank/DDBJ databases">
        <title>Taxonomic description and genome sequences of Spirosoma HA7 sp. nov., isolated from pollen microhabitat of Corylus avellana.</title>
        <authorList>
            <person name="Ambika Manirajan B."/>
            <person name="Suarez C."/>
            <person name="Ratering S."/>
            <person name="Geissler-Plaum R."/>
            <person name="Cardinale M."/>
            <person name="Sylvia S."/>
        </authorList>
    </citation>
    <scope>NUCLEOTIDE SEQUENCE [LARGE SCALE GENOMIC DNA]</scope>
    <source>
        <strain evidence="3 4">HA7</strain>
    </source>
</reference>
<dbReference type="SUPFAM" id="SSF52402">
    <property type="entry name" value="Adenine nucleotide alpha hydrolases-like"/>
    <property type="match status" value="2"/>
</dbReference>
<dbReference type="AlphaFoldDB" id="A0A2K8Z336"/>
<dbReference type="CDD" id="cd00293">
    <property type="entry name" value="USP-like"/>
    <property type="match status" value="1"/>
</dbReference>
<dbReference type="Gene3D" id="3.40.50.12370">
    <property type="match status" value="1"/>
</dbReference>
<dbReference type="OrthoDB" id="1522603at2"/>
<dbReference type="KEGG" id="spir:CWM47_21975"/>
<evidence type="ECO:0000313" key="3">
    <source>
        <dbReference type="EMBL" id="AUD04275.1"/>
    </source>
</evidence>
<protein>
    <submittedName>
        <fullName evidence="3">Universal stress protein</fullName>
    </submittedName>
</protein>
<dbReference type="Proteomes" id="UP000232883">
    <property type="component" value="Chromosome"/>
</dbReference>
<dbReference type="Pfam" id="PF00582">
    <property type="entry name" value="Usp"/>
    <property type="match status" value="1"/>
</dbReference>
<organism evidence="3 4">
    <name type="scientific">Spirosoma pollinicola</name>
    <dbReference type="NCBI Taxonomy" id="2057025"/>
    <lineage>
        <taxon>Bacteria</taxon>
        <taxon>Pseudomonadati</taxon>
        <taxon>Bacteroidota</taxon>
        <taxon>Cytophagia</taxon>
        <taxon>Cytophagales</taxon>
        <taxon>Cytophagaceae</taxon>
        <taxon>Spirosoma</taxon>
    </lineage>
</organism>
<sequence>MYKILLLTDFSAASRHALSFAQTLFADTATDFSLTNAFPFEPEMSYGGAFWLEEEQQETRKSLHHLKETMTQQPISSLHTYRTSIILGEPVQAVERLLEQEHFDLIVLGTTGAGRSSLFGSVATGMIRQVTTNVLVVPASVSIGPIEQIVLATDYRSVNHAESLVMLKEVACRKAAMVTLLTIKNAEEPVVVPTEISRQSVFNALANVQTESFEMHDDDVLHGINTFLDTHTVDMLVMLPHHTGLFDVLRNKSVSRAVAYHPRVPLLTLYDAKNKVKGVSEPVNTYPVVSGL</sequence>
<gene>
    <name evidence="3" type="ORF">CWM47_21975</name>
</gene>
<dbReference type="PANTHER" id="PTHR46268:SF6">
    <property type="entry name" value="UNIVERSAL STRESS PROTEIN UP12"/>
    <property type="match status" value="1"/>
</dbReference>
<dbReference type="EMBL" id="CP025096">
    <property type="protein sequence ID" value="AUD04275.1"/>
    <property type="molecule type" value="Genomic_DNA"/>
</dbReference>
<keyword evidence="4" id="KW-1185">Reference proteome</keyword>
<dbReference type="PANTHER" id="PTHR46268">
    <property type="entry name" value="STRESS RESPONSE PROTEIN NHAX"/>
    <property type="match status" value="1"/>
</dbReference>
<dbReference type="RefSeq" id="WP_100990341.1">
    <property type="nucleotide sequence ID" value="NZ_CP025096.1"/>
</dbReference>
<accession>A0A2K8Z336</accession>